<keyword evidence="1 5" id="KW-0808">Transferase</keyword>
<dbReference type="InterPro" id="IPR011004">
    <property type="entry name" value="Trimer_LpxA-like_sf"/>
</dbReference>
<dbReference type="EC" id="2.3.1.30" evidence="5"/>
<name>A0ABW5MMX3_9SPHI</name>
<sequence length="174" mass="18914">MVSESLQDLKFLKTRFNVNPILAILTNRGFHALFFYRISNKLYRWKIPIIPLILTRIIQVFYAIDIDFKAEIAGGIIIIHGVGIVIGQGGKIGTGTIIYHGVTLGRKRQLIEVTTGDGYPVVGENCVLGAGAKLVGSINVGANSIIGPNVVLMKSVAENSLVKSPDPLILNKYK</sequence>
<comment type="catalytic activity">
    <reaction evidence="4 5">
        <text>L-serine + acetyl-CoA = O-acetyl-L-serine + CoA</text>
        <dbReference type="Rhea" id="RHEA:24560"/>
        <dbReference type="ChEBI" id="CHEBI:33384"/>
        <dbReference type="ChEBI" id="CHEBI:57287"/>
        <dbReference type="ChEBI" id="CHEBI:57288"/>
        <dbReference type="ChEBI" id="CHEBI:58340"/>
        <dbReference type="EC" id="2.3.1.30"/>
    </reaction>
</comment>
<evidence type="ECO:0000256" key="6">
    <source>
        <dbReference type="SAM" id="Phobius"/>
    </source>
</evidence>
<keyword evidence="6" id="KW-1133">Transmembrane helix</keyword>
<reference evidence="8" key="1">
    <citation type="journal article" date="2019" name="Int. J. Syst. Evol. Microbiol.">
        <title>The Global Catalogue of Microorganisms (GCM) 10K type strain sequencing project: providing services to taxonomists for standard genome sequencing and annotation.</title>
        <authorList>
            <consortium name="The Broad Institute Genomics Platform"/>
            <consortium name="The Broad Institute Genome Sequencing Center for Infectious Disease"/>
            <person name="Wu L."/>
            <person name="Ma J."/>
        </authorList>
    </citation>
    <scope>NUCLEOTIDE SEQUENCE [LARGE SCALE GENOMIC DNA]</scope>
    <source>
        <strain evidence="8">KCTC 42866</strain>
    </source>
</reference>
<evidence type="ECO:0000313" key="8">
    <source>
        <dbReference type="Proteomes" id="UP001597461"/>
    </source>
</evidence>
<dbReference type="Gene3D" id="2.160.10.10">
    <property type="entry name" value="Hexapeptide repeat proteins"/>
    <property type="match status" value="1"/>
</dbReference>
<dbReference type="PROSITE" id="PS00101">
    <property type="entry name" value="HEXAPEP_TRANSFERASES"/>
    <property type="match status" value="1"/>
</dbReference>
<keyword evidence="6" id="KW-0812">Transmembrane</keyword>
<accession>A0ABW5MMX3</accession>
<evidence type="ECO:0000256" key="3">
    <source>
        <dbReference type="ARBA" id="ARBA00023315"/>
    </source>
</evidence>
<gene>
    <name evidence="7" type="ORF">ACFSR6_16880</name>
</gene>
<dbReference type="PIRSF" id="PIRSF000441">
    <property type="entry name" value="CysE"/>
    <property type="match status" value="1"/>
</dbReference>
<dbReference type="GO" id="GO:0009001">
    <property type="term" value="F:serine O-acetyltransferase activity"/>
    <property type="evidence" value="ECO:0007669"/>
    <property type="project" value="UniProtKB-EC"/>
</dbReference>
<feature type="transmembrane region" description="Helical" evidence="6">
    <location>
        <begin position="76"/>
        <end position="99"/>
    </location>
</feature>
<comment type="caution">
    <text evidence="7">The sequence shown here is derived from an EMBL/GenBank/DDBJ whole genome shotgun (WGS) entry which is preliminary data.</text>
</comment>
<keyword evidence="3 5" id="KW-0012">Acyltransferase</keyword>
<evidence type="ECO:0000256" key="5">
    <source>
        <dbReference type="PIRNR" id="PIRNR000441"/>
    </source>
</evidence>
<dbReference type="InterPro" id="IPR005881">
    <property type="entry name" value="Ser_O-AcTrfase"/>
</dbReference>
<dbReference type="RefSeq" id="WP_379080934.1">
    <property type="nucleotide sequence ID" value="NZ_JBHULL010000014.1"/>
</dbReference>
<dbReference type="Pfam" id="PF00132">
    <property type="entry name" value="Hexapep"/>
    <property type="match status" value="1"/>
</dbReference>
<dbReference type="Proteomes" id="UP001597461">
    <property type="component" value="Unassembled WGS sequence"/>
</dbReference>
<dbReference type="InterPro" id="IPR042122">
    <property type="entry name" value="Ser_AcTrfase_N_sf"/>
</dbReference>
<dbReference type="EMBL" id="JBHULL010000014">
    <property type="protein sequence ID" value="MFD2584181.1"/>
    <property type="molecule type" value="Genomic_DNA"/>
</dbReference>
<evidence type="ECO:0000313" key="7">
    <source>
        <dbReference type="EMBL" id="MFD2584181.1"/>
    </source>
</evidence>
<feature type="transmembrane region" description="Helical" evidence="6">
    <location>
        <begin position="45"/>
        <end position="64"/>
    </location>
</feature>
<keyword evidence="6" id="KW-0472">Membrane</keyword>
<evidence type="ECO:0000256" key="2">
    <source>
        <dbReference type="ARBA" id="ARBA00022737"/>
    </source>
</evidence>
<protein>
    <recommendedName>
        <fullName evidence="5">Serine acetyltransferase</fullName>
        <ecNumber evidence="5">2.3.1.30</ecNumber>
    </recommendedName>
</protein>
<evidence type="ECO:0000256" key="1">
    <source>
        <dbReference type="ARBA" id="ARBA00022679"/>
    </source>
</evidence>
<dbReference type="InterPro" id="IPR001451">
    <property type="entry name" value="Hexapep"/>
</dbReference>
<comment type="similarity">
    <text evidence="5">Belongs to the transferase hexapeptide repeat family.</text>
</comment>
<organism evidence="7 8">
    <name type="scientific">Pedobacter vanadiisoli</name>
    <dbReference type="NCBI Taxonomy" id="1761975"/>
    <lineage>
        <taxon>Bacteria</taxon>
        <taxon>Pseudomonadati</taxon>
        <taxon>Bacteroidota</taxon>
        <taxon>Sphingobacteriia</taxon>
        <taxon>Sphingobacteriales</taxon>
        <taxon>Sphingobacteriaceae</taxon>
        <taxon>Pedobacter</taxon>
    </lineage>
</organism>
<dbReference type="InterPro" id="IPR018357">
    <property type="entry name" value="Hexapep_transf_CS"/>
</dbReference>
<keyword evidence="8" id="KW-1185">Reference proteome</keyword>
<dbReference type="SUPFAM" id="SSF51161">
    <property type="entry name" value="Trimeric LpxA-like enzymes"/>
    <property type="match status" value="1"/>
</dbReference>
<keyword evidence="2" id="KW-0677">Repeat</keyword>
<evidence type="ECO:0000256" key="4">
    <source>
        <dbReference type="ARBA" id="ARBA00049486"/>
    </source>
</evidence>
<dbReference type="Gene3D" id="1.10.3130.10">
    <property type="entry name" value="serine acetyltransferase, domain 1"/>
    <property type="match status" value="1"/>
</dbReference>
<dbReference type="PANTHER" id="PTHR42811">
    <property type="entry name" value="SERINE ACETYLTRANSFERASE"/>
    <property type="match status" value="1"/>
</dbReference>
<proteinExistence type="inferred from homology"/>